<dbReference type="AlphaFoldDB" id="A0AAQ4Q5M3"/>
<evidence type="ECO:0000256" key="3">
    <source>
        <dbReference type="SAM" id="SignalP"/>
    </source>
</evidence>
<dbReference type="GO" id="GO:0006508">
    <property type="term" value="P:proteolysis"/>
    <property type="evidence" value="ECO:0007669"/>
    <property type="project" value="InterPro"/>
</dbReference>
<feature type="chain" id="PRO_5042947705" evidence="3">
    <location>
        <begin position="19"/>
        <end position="412"/>
    </location>
</feature>
<proteinExistence type="inferred from homology"/>
<dbReference type="Proteomes" id="UP000007635">
    <property type="component" value="Chromosome II"/>
</dbReference>
<dbReference type="Gene3D" id="3.90.70.10">
    <property type="entry name" value="Cysteine proteinases"/>
    <property type="match status" value="2"/>
</dbReference>
<dbReference type="Pfam" id="PF08246">
    <property type="entry name" value="Inhibitor_I29"/>
    <property type="match status" value="1"/>
</dbReference>
<dbReference type="InterPro" id="IPR025661">
    <property type="entry name" value="Pept_asp_AS"/>
</dbReference>
<dbReference type="PROSITE" id="PS00639">
    <property type="entry name" value="THIOL_PROTEASE_HIS"/>
    <property type="match status" value="1"/>
</dbReference>
<dbReference type="SMART" id="SM00645">
    <property type="entry name" value="Pept_C1"/>
    <property type="match status" value="1"/>
</dbReference>
<evidence type="ECO:0000313" key="6">
    <source>
        <dbReference type="Ensembl" id="ENSGACP00000046007.1"/>
    </source>
</evidence>
<reference evidence="6 7" key="1">
    <citation type="journal article" date="2021" name="G3 (Bethesda)">
        <title>Improved contiguity of the threespine stickleback genome using long-read sequencing.</title>
        <authorList>
            <person name="Nath S."/>
            <person name="Shaw D.E."/>
            <person name="White M.A."/>
        </authorList>
    </citation>
    <scope>NUCLEOTIDE SEQUENCE [LARGE SCALE GENOMIC DNA]</scope>
    <source>
        <strain evidence="6 7">Lake Benthic</strain>
    </source>
</reference>
<dbReference type="GO" id="GO:0008234">
    <property type="term" value="F:cysteine-type peptidase activity"/>
    <property type="evidence" value="ECO:0007669"/>
    <property type="project" value="InterPro"/>
</dbReference>
<keyword evidence="3" id="KW-0732">Signal</keyword>
<dbReference type="SUPFAM" id="SSF54001">
    <property type="entry name" value="Cysteine proteinases"/>
    <property type="match status" value="2"/>
</dbReference>
<protein>
    <submittedName>
        <fullName evidence="6">Cathepsin H</fullName>
    </submittedName>
</protein>
<dbReference type="PROSITE" id="PS00640">
    <property type="entry name" value="THIOL_PROTEASE_ASN"/>
    <property type="match status" value="1"/>
</dbReference>
<dbReference type="Ensembl" id="ENSGACT00000059625.1">
    <property type="protein sequence ID" value="ENSGACP00000046007.1"/>
    <property type="gene ID" value="ENSGACG00000016451.2"/>
</dbReference>
<keyword evidence="2" id="KW-1015">Disulfide bond</keyword>
<accession>A0AAQ4Q5M3</accession>
<name>A0AAQ4Q5M3_GASAC</name>
<comment type="similarity">
    <text evidence="1">Belongs to the peptidase C1 family.</text>
</comment>
<dbReference type="InterPro" id="IPR039417">
    <property type="entry name" value="Peptidase_C1A_papain-like"/>
</dbReference>
<dbReference type="InterPro" id="IPR013201">
    <property type="entry name" value="Prot_inhib_I29"/>
</dbReference>
<evidence type="ECO:0000256" key="1">
    <source>
        <dbReference type="ARBA" id="ARBA00008455"/>
    </source>
</evidence>
<evidence type="ECO:0000256" key="2">
    <source>
        <dbReference type="ARBA" id="ARBA00023157"/>
    </source>
</evidence>
<dbReference type="InterPro" id="IPR038765">
    <property type="entry name" value="Papain-like_cys_pep_sf"/>
</dbReference>
<sequence length="412" mass="46942">MALGVLCIITAFFGLVHLTPFVLLEEEYQFKQWMSQYNNIYDNEEYYHRLRTFTENKRKIDRHNAGNHSFTMGLNQFSGMTFEEFRKSFLLTEPQNCSATDGAHHSSAGPQPESVDWRERGNIVTPVKNQVSSLWCLQEIAPLSGGRIGRTVIQRNTFTSLLVHYEKVTMSSNSVFLLIHHLFASSGSVWKLLDLLYHWLFGVSERYCFREVNISGEFIFYYSVLSIINRFPMRHFPTKISEQQLIDCAQDFNNHGCMGGLPSQAFEYIKYNNGLMTEEDYPYKGHDDTCQFESSLAAAFVLDVVNITSYDEKAMVDAVARLNPVSFAFEVTADFMHYKEGVYTSTECKDTADKVNHAVLAVGYGAEDNGTPYWIVKNSWGTSWGVNGYFMIERGRNMCGLAACASYPLPVV</sequence>
<dbReference type="CDD" id="cd02248">
    <property type="entry name" value="Peptidase_C1A"/>
    <property type="match status" value="1"/>
</dbReference>
<feature type="signal peptide" evidence="3">
    <location>
        <begin position="1"/>
        <end position="18"/>
    </location>
</feature>
<keyword evidence="7" id="KW-1185">Reference proteome</keyword>
<evidence type="ECO:0000313" key="7">
    <source>
        <dbReference type="Proteomes" id="UP000007635"/>
    </source>
</evidence>
<evidence type="ECO:0000259" key="5">
    <source>
        <dbReference type="SMART" id="SM00848"/>
    </source>
</evidence>
<reference evidence="6" key="2">
    <citation type="submission" date="2025-08" db="UniProtKB">
        <authorList>
            <consortium name="Ensembl"/>
        </authorList>
    </citation>
    <scope>IDENTIFICATION</scope>
</reference>
<organism evidence="6 7">
    <name type="scientific">Gasterosteus aculeatus aculeatus</name>
    <name type="common">three-spined stickleback</name>
    <dbReference type="NCBI Taxonomy" id="481459"/>
    <lineage>
        <taxon>Eukaryota</taxon>
        <taxon>Metazoa</taxon>
        <taxon>Chordata</taxon>
        <taxon>Craniata</taxon>
        <taxon>Vertebrata</taxon>
        <taxon>Euteleostomi</taxon>
        <taxon>Actinopterygii</taxon>
        <taxon>Neopterygii</taxon>
        <taxon>Teleostei</taxon>
        <taxon>Neoteleostei</taxon>
        <taxon>Acanthomorphata</taxon>
        <taxon>Eupercaria</taxon>
        <taxon>Perciformes</taxon>
        <taxon>Cottioidei</taxon>
        <taxon>Gasterosteales</taxon>
        <taxon>Gasterosteidae</taxon>
        <taxon>Gasterosteus</taxon>
    </lineage>
</organism>
<dbReference type="Pfam" id="PF00112">
    <property type="entry name" value="Peptidase_C1"/>
    <property type="match status" value="1"/>
</dbReference>
<dbReference type="InterPro" id="IPR025660">
    <property type="entry name" value="Pept_his_AS"/>
</dbReference>
<feature type="domain" description="Peptidase C1A papain C-terminal" evidence="4">
    <location>
        <begin position="111"/>
        <end position="409"/>
    </location>
</feature>
<dbReference type="InterPro" id="IPR000668">
    <property type="entry name" value="Peptidase_C1A_C"/>
</dbReference>
<dbReference type="InterPro" id="IPR013128">
    <property type="entry name" value="Peptidase_C1A"/>
</dbReference>
<dbReference type="PANTHER" id="PTHR12411">
    <property type="entry name" value="CYSTEINE PROTEASE FAMILY C1-RELATED"/>
    <property type="match status" value="1"/>
</dbReference>
<reference evidence="6" key="3">
    <citation type="submission" date="2025-09" db="UniProtKB">
        <authorList>
            <consortium name="Ensembl"/>
        </authorList>
    </citation>
    <scope>IDENTIFICATION</scope>
</reference>
<dbReference type="SMART" id="SM00848">
    <property type="entry name" value="Inhibitor_I29"/>
    <property type="match status" value="1"/>
</dbReference>
<feature type="domain" description="Cathepsin propeptide inhibitor" evidence="5">
    <location>
        <begin position="30"/>
        <end position="85"/>
    </location>
</feature>
<dbReference type="GeneTree" id="ENSGT00940000160227"/>
<evidence type="ECO:0000259" key="4">
    <source>
        <dbReference type="SMART" id="SM00645"/>
    </source>
</evidence>